<dbReference type="PROSITE" id="PS51318">
    <property type="entry name" value="TAT"/>
    <property type="match status" value="1"/>
</dbReference>
<keyword evidence="1" id="KW-0732">Signal</keyword>
<evidence type="ECO:0000256" key="1">
    <source>
        <dbReference type="SAM" id="SignalP"/>
    </source>
</evidence>
<evidence type="ECO:0000259" key="2">
    <source>
        <dbReference type="SMART" id="SM00460"/>
    </source>
</evidence>
<evidence type="ECO:0000313" key="3">
    <source>
        <dbReference type="EMBL" id="PND31282.1"/>
    </source>
</evidence>
<dbReference type="InterPro" id="IPR038765">
    <property type="entry name" value="Papain-like_cys_pep_sf"/>
</dbReference>
<dbReference type="Gene3D" id="2.60.40.3140">
    <property type="match status" value="1"/>
</dbReference>
<protein>
    <submittedName>
        <fullName evidence="3">Cysteine protease</fullName>
    </submittedName>
</protein>
<accession>A0A2N8KCX6</accession>
<dbReference type="Pfam" id="PF01841">
    <property type="entry name" value="Transglut_core"/>
    <property type="match status" value="1"/>
</dbReference>
<dbReference type="InterPro" id="IPR024618">
    <property type="entry name" value="DUF3857"/>
</dbReference>
<comment type="caution">
    <text evidence="3">The sequence shown here is derived from an EMBL/GenBank/DDBJ whole genome shotgun (WGS) entry which is preliminary data.</text>
</comment>
<sequence length="623" mass="69055">MPASSRTTILAAALAAAASLPAGAALQPMSEAPLAGEAELQCRFGEDNSTECVSTYRYTILTPAGRDVVSRIDRSYPETDSLEVLRAELIQPGEPPAPLADEQIDTRMAPNPDQGFLRFKQTSLAFRNLRVGSTIVFTLRERSAGIAQATQFHYRLNLTPAQVRQDRFRAEFSAGRPMVWRAEAMDDYRIEASPDARRITVALKTTPYYHAYVNESDNGYLRRPPRLEIGSAAGLQDYFGPFAARYNEILSAPLPPAAAQAVQAQRGKTPQQAVAGLMRHIHERYRYLADWRGSERGFIPFTLDEIERRGYGDCKDLTVLLTAMLRAAGIAAEPALVVRGAVAPSVLLPGMAAPNHSVVRARVQGKTWWLDPTNPVFVPDFIMPDIQQRWAFVMDAQGRMRREDIPLERPMPSFAATRRERFLQDGQAEVRASVDLAGMAAVQLSLGDRQAGTTAMDQVLCRSFAPENRDCSLHRPASGFVMPPVYRIDATLVDLQALERAGARYVRTQSALAEDWEFFARYRRTGQLADIYLGAPEVLSHDVTLTGATIDAPALHCRVRSPWIDVDLEGAPAGSDYRYRYRSLRKVGWFSHADITSEAFGQAIEQGRKCVASLRMTVAPPDR</sequence>
<dbReference type="Proteomes" id="UP000235994">
    <property type="component" value="Unassembled WGS sequence"/>
</dbReference>
<keyword evidence="3" id="KW-0378">Hydrolase</keyword>
<dbReference type="EMBL" id="POQS01000007">
    <property type="protein sequence ID" value="PND31282.1"/>
    <property type="molecule type" value="Genomic_DNA"/>
</dbReference>
<reference evidence="3 4" key="1">
    <citation type="submission" date="2018-01" db="EMBL/GenBank/DDBJ databases">
        <title>The draft genome of an aniline degradation strain ANB-1.</title>
        <authorList>
            <person name="Zhang L."/>
            <person name="Jiang J."/>
        </authorList>
    </citation>
    <scope>NUCLEOTIDE SEQUENCE [LARGE SCALE GENOMIC DNA]</scope>
    <source>
        <strain evidence="3 4">ANB-1</strain>
    </source>
</reference>
<dbReference type="Pfam" id="PF12969">
    <property type="entry name" value="DUF3857"/>
    <property type="match status" value="1"/>
</dbReference>
<organism evidence="3 4">
    <name type="scientific">Achromobacter pulmonis</name>
    <dbReference type="NCBI Taxonomy" id="1389932"/>
    <lineage>
        <taxon>Bacteria</taxon>
        <taxon>Pseudomonadati</taxon>
        <taxon>Pseudomonadota</taxon>
        <taxon>Betaproteobacteria</taxon>
        <taxon>Burkholderiales</taxon>
        <taxon>Alcaligenaceae</taxon>
        <taxon>Achromobacter</taxon>
    </lineage>
</organism>
<dbReference type="GO" id="GO:0008233">
    <property type="term" value="F:peptidase activity"/>
    <property type="evidence" value="ECO:0007669"/>
    <property type="project" value="UniProtKB-KW"/>
</dbReference>
<keyword evidence="4" id="KW-1185">Reference proteome</keyword>
<dbReference type="InterPro" id="IPR002931">
    <property type="entry name" value="Transglutaminase-like"/>
</dbReference>
<dbReference type="GO" id="GO:0006508">
    <property type="term" value="P:proteolysis"/>
    <property type="evidence" value="ECO:0007669"/>
    <property type="project" value="UniProtKB-KW"/>
</dbReference>
<dbReference type="SUPFAM" id="SSF54001">
    <property type="entry name" value="Cysteine proteinases"/>
    <property type="match status" value="1"/>
</dbReference>
<dbReference type="Gene3D" id="3.10.620.30">
    <property type="match status" value="1"/>
</dbReference>
<name>A0A2N8KCX6_9BURK</name>
<keyword evidence="3" id="KW-0645">Protease</keyword>
<feature type="chain" id="PRO_5014945022" evidence="1">
    <location>
        <begin position="25"/>
        <end position="623"/>
    </location>
</feature>
<gene>
    <name evidence="3" type="ORF">C1I89_25910</name>
</gene>
<evidence type="ECO:0000313" key="4">
    <source>
        <dbReference type="Proteomes" id="UP000235994"/>
    </source>
</evidence>
<dbReference type="AlphaFoldDB" id="A0A2N8KCX6"/>
<feature type="domain" description="Transglutaminase-like" evidence="2">
    <location>
        <begin position="306"/>
        <end position="374"/>
    </location>
</feature>
<dbReference type="RefSeq" id="WP_102775246.1">
    <property type="nucleotide sequence ID" value="NZ_POQS01000007.1"/>
</dbReference>
<proteinExistence type="predicted"/>
<dbReference type="SMART" id="SM00460">
    <property type="entry name" value="TGc"/>
    <property type="match status" value="1"/>
</dbReference>
<dbReference type="InterPro" id="IPR006311">
    <property type="entry name" value="TAT_signal"/>
</dbReference>
<feature type="signal peptide" evidence="1">
    <location>
        <begin position="1"/>
        <end position="24"/>
    </location>
</feature>